<dbReference type="AlphaFoldDB" id="A0A9P4N2M5"/>
<reference evidence="2" key="1">
    <citation type="journal article" date="2020" name="Stud. Mycol.">
        <title>101 Dothideomycetes genomes: A test case for predicting lifestyles and emergence of pathogens.</title>
        <authorList>
            <person name="Haridas S."/>
            <person name="Albert R."/>
            <person name="Binder M."/>
            <person name="Bloem J."/>
            <person name="LaButti K."/>
            <person name="Salamov A."/>
            <person name="Andreopoulos B."/>
            <person name="Baker S."/>
            <person name="Barry K."/>
            <person name="Bills G."/>
            <person name="Bluhm B."/>
            <person name="Cannon C."/>
            <person name="Castanera R."/>
            <person name="Culley D."/>
            <person name="Daum C."/>
            <person name="Ezra D."/>
            <person name="Gonzalez J."/>
            <person name="Henrissat B."/>
            <person name="Kuo A."/>
            <person name="Liang C."/>
            <person name="Lipzen A."/>
            <person name="Lutzoni F."/>
            <person name="Magnuson J."/>
            <person name="Mondo S."/>
            <person name="Nolan M."/>
            <person name="Ohm R."/>
            <person name="Pangilinan J."/>
            <person name="Park H.-J."/>
            <person name="Ramirez L."/>
            <person name="Alfaro M."/>
            <person name="Sun H."/>
            <person name="Tritt A."/>
            <person name="Yoshinaga Y."/>
            <person name="Zwiers L.-H."/>
            <person name="Turgeon B."/>
            <person name="Goodwin S."/>
            <person name="Spatafora J."/>
            <person name="Crous P."/>
            <person name="Grigoriev I."/>
        </authorList>
    </citation>
    <scope>NUCLEOTIDE SEQUENCE [LARGE SCALE GENOMIC DNA]</scope>
    <source>
        <strain evidence="2">CBS 304.66</strain>
    </source>
</reference>
<dbReference type="OrthoDB" id="4138121at2759"/>
<protein>
    <submittedName>
        <fullName evidence="1">Uncharacterized protein</fullName>
    </submittedName>
</protein>
<evidence type="ECO:0000313" key="1">
    <source>
        <dbReference type="EMBL" id="KAF2263532.1"/>
    </source>
</evidence>
<accession>A0A9P4N2M5</accession>
<gene>
    <name evidence="1" type="ORF">CC78DRAFT_581427</name>
</gene>
<dbReference type="Proteomes" id="UP000800093">
    <property type="component" value="Unassembled WGS sequence"/>
</dbReference>
<dbReference type="InterPro" id="IPR020301">
    <property type="entry name" value="Mrx7"/>
</dbReference>
<proteinExistence type="predicted"/>
<keyword evidence="2" id="KW-1185">Reference proteome</keyword>
<name>A0A9P4N2M5_9PLEO</name>
<comment type="caution">
    <text evidence="1">The sequence shown here is derived from an EMBL/GenBank/DDBJ whole genome shotgun (WGS) entry which is preliminary data.</text>
</comment>
<sequence length="76" mass="9187">MQFPWLALIEAWAVARLIRSPLFNRAIQKAYRKINRLEQPELENGGGRTGPSLFDHFRHEIKDQFRELTWRKRPRK</sequence>
<dbReference type="EMBL" id="ML986625">
    <property type="protein sequence ID" value="KAF2263532.1"/>
    <property type="molecule type" value="Genomic_DNA"/>
</dbReference>
<dbReference type="Pfam" id="PF10906">
    <property type="entry name" value="Mrx7"/>
    <property type="match status" value="1"/>
</dbReference>
<evidence type="ECO:0000313" key="2">
    <source>
        <dbReference type="Proteomes" id="UP000800093"/>
    </source>
</evidence>
<organism evidence="1 2">
    <name type="scientific">Lojkania enalia</name>
    <dbReference type="NCBI Taxonomy" id="147567"/>
    <lineage>
        <taxon>Eukaryota</taxon>
        <taxon>Fungi</taxon>
        <taxon>Dikarya</taxon>
        <taxon>Ascomycota</taxon>
        <taxon>Pezizomycotina</taxon>
        <taxon>Dothideomycetes</taxon>
        <taxon>Pleosporomycetidae</taxon>
        <taxon>Pleosporales</taxon>
        <taxon>Pleosporales incertae sedis</taxon>
        <taxon>Lojkania</taxon>
    </lineage>
</organism>